<keyword evidence="3" id="KW-0472">Membrane</keyword>
<dbReference type="SMART" id="SM00854">
    <property type="entry name" value="PGA_cap"/>
    <property type="match status" value="1"/>
</dbReference>
<dbReference type="SUPFAM" id="SSF56300">
    <property type="entry name" value="Metallo-dependent phosphatases"/>
    <property type="match status" value="1"/>
</dbReference>
<sequence length="482" mass="50208">MTLSRSDSLQQEKRKRKRKLQKRISLGLITGGALIVLLGAGIALSGGKLNGLLSFGGQSKPSVTVDGGPSSTASSPSGGMTGEEGAEPDDTSEEGQASGEGTDNGNGGEDNAGASASENGEGEGAGPDGAGAESGSGDGQGNSTPDDSGNEPGSGQPSVDPGSAVSLSFVGDVLPGEYLTALMEQQGYDYPYRQALLYLSEPDIMAGNLEMPITKRGTPIEKQPYVYKGSPDALPALRDAGFDVLSLATNHAMDQGIEGLEDTIKYMNEAGLGHMGTGNNDKEAFVPHIIETKGIKVAYIGLSRVIPMLSLKADRNTPGIAETYDTTRAAAAIKSAKDEADIVVVMVHWGEDGKDKPNDIQKSLAKAYIDAGADLVVGSHPHVLQGFEKYKGKWIAYSLGNFVFTAYPKEALAETGVLDALCSKNGECSLTFNPMKVVAGQPTPMQEEDAKTLLQRLTSISYGASLDSSGKISAHNRQGEDD</sequence>
<dbReference type="Proteomes" id="UP000092024">
    <property type="component" value="Unassembled WGS sequence"/>
</dbReference>
<feature type="transmembrane region" description="Helical" evidence="3">
    <location>
        <begin position="24"/>
        <end position="44"/>
    </location>
</feature>
<dbReference type="EMBL" id="LYPA01000038">
    <property type="protein sequence ID" value="OBR67391.1"/>
    <property type="molecule type" value="Genomic_DNA"/>
</dbReference>
<reference evidence="5 6" key="1">
    <citation type="submission" date="2016-05" db="EMBL/GenBank/DDBJ databases">
        <title>Paenibacillus oryzae. sp. nov., isolated from the rice root.</title>
        <authorList>
            <person name="Zhang J."/>
            <person name="Zhang X."/>
        </authorList>
    </citation>
    <scope>NUCLEOTIDE SEQUENCE [LARGE SCALE GENOMIC DNA]</scope>
    <source>
        <strain evidence="5 6">1DrF-4</strain>
    </source>
</reference>
<feature type="region of interest" description="Disordered" evidence="2">
    <location>
        <begin position="60"/>
        <end position="164"/>
    </location>
</feature>
<dbReference type="Gene3D" id="3.60.21.10">
    <property type="match status" value="1"/>
</dbReference>
<dbReference type="InterPro" id="IPR019079">
    <property type="entry name" value="Capsule_synth_CapA"/>
</dbReference>
<evidence type="ECO:0000259" key="4">
    <source>
        <dbReference type="SMART" id="SM00854"/>
    </source>
</evidence>
<dbReference type="RefSeq" id="WP_068680774.1">
    <property type="nucleotide sequence ID" value="NZ_LYPA01000038.1"/>
</dbReference>
<dbReference type="CDD" id="cd07381">
    <property type="entry name" value="MPP_CapA"/>
    <property type="match status" value="1"/>
</dbReference>
<dbReference type="InterPro" id="IPR052169">
    <property type="entry name" value="CW_Biosynth-Accessory"/>
</dbReference>
<feature type="compositionally biased region" description="Low complexity" evidence="2">
    <location>
        <begin position="67"/>
        <end position="78"/>
    </location>
</feature>
<comment type="caution">
    <text evidence="5">The sequence shown here is derived from an EMBL/GenBank/DDBJ whole genome shotgun (WGS) entry which is preliminary data.</text>
</comment>
<keyword evidence="3" id="KW-1133">Transmembrane helix</keyword>
<keyword evidence="3" id="KW-0812">Transmembrane</keyword>
<evidence type="ECO:0000256" key="2">
    <source>
        <dbReference type="SAM" id="MobiDB-lite"/>
    </source>
</evidence>
<gene>
    <name evidence="5" type="ORF">A7K91_19465</name>
</gene>
<protein>
    <recommendedName>
        <fullName evidence="4">Capsule synthesis protein CapA domain-containing protein</fullName>
    </recommendedName>
</protein>
<evidence type="ECO:0000256" key="3">
    <source>
        <dbReference type="SAM" id="Phobius"/>
    </source>
</evidence>
<accession>A0A1A5YP43</accession>
<dbReference type="STRING" id="1844972.A7K91_19465"/>
<feature type="domain" description="Capsule synthesis protein CapA" evidence="4">
    <location>
        <begin position="166"/>
        <end position="406"/>
    </location>
</feature>
<dbReference type="AlphaFoldDB" id="A0A1A5YP43"/>
<dbReference type="OrthoDB" id="9810906at2"/>
<feature type="compositionally biased region" description="Gly residues" evidence="2">
    <location>
        <begin position="122"/>
        <end position="140"/>
    </location>
</feature>
<dbReference type="PANTHER" id="PTHR33393:SF13">
    <property type="entry name" value="PGA BIOSYNTHESIS PROTEIN CAPA"/>
    <property type="match status" value="1"/>
</dbReference>
<feature type="compositionally biased region" description="Polar residues" evidence="2">
    <location>
        <begin position="142"/>
        <end position="157"/>
    </location>
</feature>
<keyword evidence="6" id="KW-1185">Reference proteome</keyword>
<comment type="similarity">
    <text evidence="1">Belongs to the CapA family.</text>
</comment>
<evidence type="ECO:0000313" key="6">
    <source>
        <dbReference type="Proteomes" id="UP000092024"/>
    </source>
</evidence>
<evidence type="ECO:0000256" key="1">
    <source>
        <dbReference type="ARBA" id="ARBA00005662"/>
    </source>
</evidence>
<proteinExistence type="inferred from homology"/>
<dbReference type="Pfam" id="PF09587">
    <property type="entry name" value="PGA_cap"/>
    <property type="match status" value="1"/>
</dbReference>
<dbReference type="InterPro" id="IPR029052">
    <property type="entry name" value="Metallo-depent_PP-like"/>
</dbReference>
<name>A0A1A5YP43_9BACL</name>
<feature type="compositionally biased region" description="Acidic residues" evidence="2">
    <location>
        <begin position="84"/>
        <end position="93"/>
    </location>
</feature>
<organism evidence="5 6">
    <name type="scientific">Paenibacillus oryzae</name>
    <dbReference type="NCBI Taxonomy" id="1844972"/>
    <lineage>
        <taxon>Bacteria</taxon>
        <taxon>Bacillati</taxon>
        <taxon>Bacillota</taxon>
        <taxon>Bacilli</taxon>
        <taxon>Bacillales</taxon>
        <taxon>Paenibacillaceae</taxon>
        <taxon>Paenibacillus</taxon>
    </lineage>
</organism>
<evidence type="ECO:0000313" key="5">
    <source>
        <dbReference type="EMBL" id="OBR67391.1"/>
    </source>
</evidence>
<dbReference type="PANTHER" id="PTHR33393">
    <property type="entry name" value="POLYGLUTAMINE SYNTHESIS ACCESSORY PROTEIN RV0574C-RELATED"/>
    <property type="match status" value="1"/>
</dbReference>